<dbReference type="EMBL" id="AWUE01024578">
    <property type="protein sequence ID" value="OMO50365.1"/>
    <property type="molecule type" value="Genomic_DNA"/>
</dbReference>
<evidence type="ECO:0000256" key="3">
    <source>
        <dbReference type="ARBA" id="ARBA00022729"/>
    </source>
</evidence>
<keyword evidence="4" id="KW-1133">Transmembrane helix</keyword>
<dbReference type="AlphaFoldDB" id="A0A1R3FX49"/>
<keyword evidence="6" id="KW-0675">Receptor</keyword>
<dbReference type="GO" id="GO:0016020">
    <property type="term" value="C:membrane"/>
    <property type="evidence" value="ECO:0007669"/>
    <property type="project" value="UniProtKB-SubCell"/>
</dbReference>
<dbReference type="GO" id="GO:0016301">
    <property type="term" value="F:kinase activity"/>
    <property type="evidence" value="ECO:0007669"/>
    <property type="project" value="UniProtKB-KW"/>
</dbReference>
<keyword evidence="2" id="KW-0812">Transmembrane</keyword>
<sequence length="159" mass="17694">MAFVLCVGPYSSCVCFYAGSSLSVESASDVLTSPDGIFSTGFHPVGQNAYSFAIWFNKPSCNATSCTVVWMANRDQLVNGKGSKLCLQKLRESYDSPTDTLLPLQPFTENSRLILSKSQGNYLSGYYQLYFDTNNVVLCLLYKGPEFSSLYWPSPWLLR</sequence>
<protein>
    <submittedName>
        <fullName evidence="6">Receptor protein kinase zmpk1</fullName>
    </submittedName>
</protein>
<dbReference type="OrthoDB" id="619632at2759"/>
<keyword evidence="7" id="KW-1185">Reference proteome</keyword>
<dbReference type="PANTHER" id="PTHR47974:SF3">
    <property type="entry name" value="RECEPTOR-LIKE SERINE_THREONINE-PROTEIN KINASE"/>
    <property type="match status" value="1"/>
</dbReference>
<dbReference type="STRING" id="93759.A0A1R3FX49"/>
<keyword evidence="3" id="KW-0732">Signal</keyword>
<evidence type="ECO:0000313" key="6">
    <source>
        <dbReference type="EMBL" id="OMO50365.1"/>
    </source>
</evidence>
<comment type="subcellular location">
    <subcellularLocation>
        <location evidence="1">Membrane</location>
        <topology evidence="1">Single-pass membrane protein</topology>
    </subcellularLocation>
</comment>
<evidence type="ECO:0000256" key="5">
    <source>
        <dbReference type="ARBA" id="ARBA00023136"/>
    </source>
</evidence>
<evidence type="ECO:0000256" key="2">
    <source>
        <dbReference type="ARBA" id="ARBA00022692"/>
    </source>
</evidence>
<organism evidence="6 7">
    <name type="scientific">Corchorus olitorius</name>
    <dbReference type="NCBI Taxonomy" id="93759"/>
    <lineage>
        <taxon>Eukaryota</taxon>
        <taxon>Viridiplantae</taxon>
        <taxon>Streptophyta</taxon>
        <taxon>Embryophyta</taxon>
        <taxon>Tracheophyta</taxon>
        <taxon>Spermatophyta</taxon>
        <taxon>Magnoliopsida</taxon>
        <taxon>eudicotyledons</taxon>
        <taxon>Gunneridae</taxon>
        <taxon>Pentapetalae</taxon>
        <taxon>rosids</taxon>
        <taxon>malvids</taxon>
        <taxon>Malvales</taxon>
        <taxon>Malvaceae</taxon>
        <taxon>Grewioideae</taxon>
        <taxon>Apeibeae</taxon>
        <taxon>Corchorus</taxon>
    </lineage>
</organism>
<evidence type="ECO:0000256" key="4">
    <source>
        <dbReference type="ARBA" id="ARBA00022989"/>
    </source>
</evidence>
<dbReference type="Proteomes" id="UP000187203">
    <property type="component" value="Unassembled WGS sequence"/>
</dbReference>
<reference evidence="7" key="1">
    <citation type="submission" date="2013-09" db="EMBL/GenBank/DDBJ databases">
        <title>Corchorus olitorius genome sequencing.</title>
        <authorList>
            <person name="Alam M."/>
            <person name="Haque M.S."/>
            <person name="Islam M.S."/>
            <person name="Emdad E.M."/>
            <person name="Islam M.M."/>
            <person name="Ahmed B."/>
            <person name="Halim A."/>
            <person name="Hossen Q.M.M."/>
            <person name="Hossain M.Z."/>
            <person name="Ahmed R."/>
            <person name="Khan M.M."/>
            <person name="Islam R."/>
            <person name="Rashid M.M."/>
            <person name="Khan S.A."/>
            <person name="Rahman M.S."/>
            <person name="Alam M."/>
            <person name="Yahiya A.S."/>
            <person name="Khan M.S."/>
            <person name="Azam M.S."/>
            <person name="Haque T."/>
            <person name="Lashkar M.Z.H."/>
            <person name="Akhand A.I."/>
            <person name="Morshed G."/>
            <person name="Roy S."/>
            <person name="Uddin K.S."/>
            <person name="Rabeya T."/>
            <person name="Hossain A.S."/>
            <person name="Chowdhury A."/>
            <person name="Snigdha A.R."/>
            <person name="Mortoza M.S."/>
            <person name="Matin S.A."/>
            <person name="Hoque S.M.E."/>
            <person name="Islam M.K."/>
            <person name="Roy D.K."/>
            <person name="Haider R."/>
            <person name="Moosa M.M."/>
            <person name="Elias S.M."/>
            <person name="Hasan A.M."/>
            <person name="Jahan S."/>
            <person name="Shafiuddin M."/>
            <person name="Mahmood N."/>
            <person name="Shommy N.S."/>
        </authorList>
    </citation>
    <scope>NUCLEOTIDE SEQUENCE [LARGE SCALE GENOMIC DNA]</scope>
    <source>
        <strain evidence="7">cv. O-4</strain>
    </source>
</reference>
<gene>
    <name evidence="6" type="ORF">COLO4_38107</name>
</gene>
<comment type="caution">
    <text evidence="6">The sequence shown here is derived from an EMBL/GenBank/DDBJ whole genome shotgun (WGS) entry which is preliminary data.</text>
</comment>
<accession>A0A1R3FX49</accession>
<dbReference type="PANTHER" id="PTHR47974">
    <property type="entry name" value="OS07G0415500 PROTEIN"/>
    <property type="match status" value="1"/>
</dbReference>
<keyword evidence="6" id="KW-0808">Transferase</keyword>
<keyword evidence="5" id="KW-0472">Membrane</keyword>
<evidence type="ECO:0000256" key="1">
    <source>
        <dbReference type="ARBA" id="ARBA00004167"/>
    </source>
</evidence>
<name>A0A1R3FX49_9ROSI</name>
<keyword evidence="6" id="KW-0418">Kinase</keyword>
<proteinExistence type="predicted"/>
<evidence type="ECO:0000313" key="7">
    <source>
        <dbReference type="Proteomes" id="UP000187203"/>
    </source>
</evidence>